<organism evidence="5 6">
    <name type="scientific">Caenorhabditis japonica</name>
    <dbReference type="NCBI Taxonomy" id="281687"/>
    <lineage>
        <taxon>Eukaryota</taxon>
        <taxon>Metazoa</taxon>
        <taxon>Ecdysozoa</taxon>
        <taxon>Nematoda</taxon>
        <taxon>Chromadorea</taxon>
        <taxon>Rhabditida</taxon>
        <taxon>Rhabditina</taxon>
        <taxon>Rhabditomorpha</taxon>
        <taxon>Rhabditoidea</taxon>
        <taxon>Rhabditidae</taxon>
        <taxon>Peloderinae</taxon>
        <taxon>Caenorhabditis</taxon>
    </lineage>
</organism>
<keyword evidence="6" id="KW-1185">Reference proteome</keyword>
<evidence type="ECO:0000259" key="4">
    <source>
        <dbReference type="Pfam" id="PF21517"/>
    </source>
</evidence>
<evidence type="ECO:0000256" key="1">
    <source>
        <dbReference type="ARBA" id="ARBA00004123"/>
    </source>
</evidence>
<dbReference type="SUPFAM" id="SSF46689">
    <property type="entry name" value="Homeodomain-like"/>
    <property type="match status" value="2"/>
</dbReference>
<name>A0A8R1E4W0_CAEJA</name>
<dbReference type="AlphaFoldDB" id="A0A8R1E4W0"/>
<dbReference type="GO" id="GO:0005634">
    <property type="term" value="C:nucleus"/>
    <property type="evidence" value="ECO:0007669"/>
    <property type="project" value="UniProtKB-SubCell"/>
</dbReference>
<reference evidence="6" key="1">
    <citation type="submission" date="2010-08" db="EMBL/GenBank/DDBJ databases">
        <authorList>
            <consortium name="Caenorhabditis japonica Sequencing Consortium"/>
            <person name="Wilson R.K."/>
        </authorList>
    </citation>
    <scope>NUCLEOTIDE SEQUENCE [LARGE SCALE GENOMIC DNA]</scope>
    <source>
        <strain evidence="6">DF5081</strain>
    </source>
</reference>
<feature type="domain" description="Tc3 transposase DNA binding" evidence="3">
    <location>
        <begin position="22"/>
        <end position="63"/>
    </location>
</feature>
<evidence type="ECO:0000313" key="6">
    <source>
        <dbReference type="Proteomes" id="UP000005237"/>
    </source>
</evidence>
<protein>
    <submittedName>
        <fullName evidence="5">HTH_Tnp_Tc3_1 domain-containing protein</fullName>
    </submittedName>
</protein>
<dbReference type="Pfam" id="PF11427">
    <property type="entry name" value="HTH_Tnp_Tc3_1"/>
    <property type="match status" value="1"/>
</dbReference>
<dbReference type="Pfam" id="PF21517">
    <property type="entry name" value="HTH_Tnp_Tc3_2_like"/>
    <property type="match status" value="1"/>
</dbReference>
<evidence type="ECO:0000313" key="5">
    <source>
        <dbReference type="EnsemblMetazoa" id="CJA23119.1"/>
    </source>
</evidence>
<feature type="domain" description="Transposable element Tc3 transposase-like DNA-binding HTH" evidence="4">
    <location>
        <begin position="76"/>
        <end position="115"/>
    </location>
</feature>
<dbReference type="Gene3D" id="1.10.10.60">
    <property type="entry name" value="Homeodomain-like"/>
    <property type="match status" value="1"/>
</dbReference>
<dbReference type="GO" id="GO:0003677">
    <property type="term" value="F:DNA binding"/>
    <property type="evidence" value="ECO:0007669"/>
    <property type="project" value="InterPro"/>
</dbReference>
<dbReference type="InterPro" id="IPR048703">
    <property type="entry name" value="Tnp_Tc3-like_HTH"/>
</dbReference>
<accession>A0A8R1E4W0</accession>
<dbReference type="Proteomes" id="UP000005237">
    <property type="component" value="Unassembled WGS sequence"/>
</dbReference>
<feature type="region of interest" description="Disordered" evidence="2">
    <location>
        <begin position="124"/>
        <end position="148"/>
    </location>
</feature>
<comment type="subcellular location">
    <subcellularLocation>
        <location evidence="1">Nucleus</location>
    </subcellularLocation>
</comment>
<dbReference type="Gene3D" id="1.10.10.10">
    <property type="entry name" value="Winged helix-like DNA-binding domain superfamily/Winged helix DNA-binding domain"/>
    <property type="match status" value="1"/>
</dbReference>
<dbReference type="PROSITE" id="PS51257">
    <property type="entry name" value="PROKAR_LIPOPROTEIN"/>
    <property type="match status" value="1"/>
</dbReference>
<dbReference type="EnsemblMetazoa" id="CJA23119.1">
    <property type="protein sequence ID" value="CJA23119.1"/>
    <property type="gene ID" value="WBGene00178691"/>
</dbReference>
<evidence type="ECO:0000256" key="2">
    <source>
        <dbReference type="SAM" id="MobiDB-lite"/>
    </source>
</evidence>
<dbReference type="InterPro" id="IPR025898">
    <property type="entry name" value="Tc3_transposase_DNA-bd_dom"/>
</dbReference>
<dbReference type="InterPro" id="IPR009057">
    <property type="entry name" value="Homeodomain-like_sf"/>
</dbReference>
<proteinExistence type="predicted"/>
<evidence type="ECO:0000259" key="3">
    <source>
        <dbReference type="Pfam" id="PF11427"/>
    </source>
</evidence>
<reference evidence="5" key="2">
    <citation type="submission" date="2022-06" db="UniProtKB">
        <authorList>
            <consortium name="EnsemblMetazoa"/>
        </authorList>
    </citation>
    <scope>IDENTIFICATION</scope>
    <source>
        <strain evidence="5">DF5081</strain>
    </source>
</reference>
<dbReference type="InterPro" id="IPR036388">
    <property type="entry name" value="WH-like_DNA-bd_sf"/>
</dbReference>
<sequence length="148" mass="16873">MLRYTIVITITAIGCAPKIPQCEQAQLGVIKDFGMSLYLMSGRLNRNRNVIRRNLANLFPYGTRTSSDRPRKLMERDERRVVKYLSNQEKSFNQALGELQLGVCKQTVLNTIRQSDVLVRRTKMKTPSMTDAKSKRRSFPPKGAAPIN</sequence>